<dbReference type="STRING" id="696281.Desru_2766"/>
<evidence type="ECO:0000313" key="6">
    <source>
        <dbReference type="Proteomes" id="UP000009234"/>
    </source>
</evidence>
<dbReference type="SUPFAM" id="SSF55136">
    <property type="entry name" value="Probable bacterial effector-binding domain"/>
    <property type="match status" value="1"/>
</dbReference>
<accession>F6DRW0</accession>
<proteinExistence type="predicted"/>
<dbReference type="InterPro" id="IPR029442">
    <property type="entry name" value="GyrI-like"/>
</dbReference>
<evidence type="ECO:0000256" key="3">
    <source>
        <dbReference type="ARBA" id="ARBA00023163"/>
    </source>
</evidence>
<sequence>MDGLKQMNLAMNYIEENLAGEIDLQQVARLACCSEYHFRRMFSFLSGLTLGEYIRLRRLTLAALELHNHNIKVIDLAVKYGYDSPDSFTRAFQGFHGLTPKEARRNGASLKAVPPMTFQLTIKGGNQMNYRIEEKGAFQIVGIKKRMTLIFEGVNPQMDSMWQSLTMEDIKELKTMSNIEPTGILCVSANFEERVVEGTEFDQYIGVATTKPTPEHWSVMPVEASTWAVFTAVGEFPKALQDTWAKIYSEWFPTSGYELTGGPEILWNESKDTSLPNYKSEIWIPVVKK</sequence>
<dbReference type="PROSITE" id="PS01124">
    <property type="entry name" value="HTH_ARAC_FAMILY_2"/>
    <property type="match status" value="1"/>
</dbReference>
<dbReference type="KEGG" id="dru:Desru_2766"/>
<evidence type="ECO:0000313" key="5">
    <source>
        <dbReference type="EMBL" id="AEG60984.1"/>
    </source>
</evidence>
<dbReference type="OrthoDB" id="9801123at2"/>
<dbReference type="SUPFAM" id="SSF46689">
    <property type="entry name" value="Homeodomain-like"/>
    <property type="match status" value="2"/>
</dbReference>
<dbReference type="AlphaFoldDB" id="F6DRW0"/>
<evidence type="ECO:0000256" key="1">
    <source>
        <dbReference type="ARBA" id="ARBA00023015"/>
    </source>
</evidence>
<dbReference type="SMART" id="SM00342">
    <property type="entry name" value="HTH_ARAC"/>
    <property type="match status" value="1"/>
</dbReference>
<dbReference type="eggNOG" id="COG3708">
    <property type="taxonomic scope" value="Bacteria"/>
</dbReference>
<reference evidence="6" key="1">
    <citation type="submission" date="2011-05" db="EMBL/GenBank/DDBJ databases">
        <title>Complete sequence of Desulfotomaculum ruminis DSM 2154.</title>
        <authorList>
            <person name="Lucas S."/>
            <person name="Copeland A."/>
            <person name="Lapidus A."/>
            <person name="Cheng J.-F."/>
            <person name="Goodwin L."/>
            <person name="Pitluck S."/>
            <person name="Lu M."/>
            <person name="Detter J.C."/>
            <person name="Han C."/>
            <person name="Tapia R."/>
            <person name="Land M."/>
            <person name="Hauser L."/>
            <person name="Kyrpides N."/>
            <person name="Ivanova N."/>
            <person name="Mikhailova N."/>
            <person name="Pagani I."/>
            <person name="Stams A.J.M."/>
            <person name="Plugge C.M."/>
            <person name="Muyzer G."/>
            <person name="Kuever J."/>
            <person name="Parshina S.N."/>
            <person name="Ivanova A.E."/>
            <person name="Nazina T.N."/>
            <person name="Brambilla E."/>
            <person name="Spring S."/>
            <person name="Klenk H.-P."/>
            <person name="Woyke T."/>
        </authorList>
    </citation>
    <scope>NUCLEOTIDE SEQUENCE [LARGE SCALE GENOMIC DNA]</scope>
    <source>
        <strain evidence="6">ATCC 23193 / DSM 2154 / NCIB 8452 / DL</strain>
    </source>
</reference>
<evidence type="ECO:0000256" key="2">
    <source>
        <dbReference type="ARBA" id="ARBA00023125"/>
    </source>
</evidence>
<dbReference type="Gene3D" id="1.10.10.60">
    <property type="entry name" value="Homeodomain-like"/>
    <property type="match status" value="2"/>
</dbReference>
<dbReference type="GO" id="GO:0043565">
    <property type="term" value="F:sequence-specific DNA binding"/>
    <property type="evidence" value="ECO:0007669"/>
    <property type="project" value="InterPro"/>
</dbReference>
<dbReference type="InterPro" id="IPR018060">
    <property type="entry name" value="HTH_AraC"/>
</dbReference>
<dbReference type="Gene3D" id="3.20.80.10">
    <property type="entry name" value="Regulatory factor, effector binding domain"/>
    <property type="match status" value="1"/>
</dbReference>
<reference evidence="5 6" key="2">
    <citation type="journal article" date="2012" name="Stand. Genomic Sci.">
        <title>Complete genome sequence of the sulfate-reducing firmicute Desulfotomaculum ruminis type strain (DL(T)).</title>
        <authorList>
            <person name="Spring S."/>
            <person name="Visser M."/>
            <person name="Lu M."/>
            <person name="Copeland A."/>
            <person name="Lapidus A."/>
            <person name="Lucas S."/>
            <person name="Cheng J.F."/>
            <person name="Han C."/>
            <person name="Tapia R."/>
            <person name="Goodwin L.A."/>
            <person name="Pitluck S."/>
            <person name="Ivanova N."/>
            <person name="Land M."/>
            <person name="Hauser L."/>
            <person name="Larimer F."/>
            <person name="Rohde M."/>
            <person name="Goker M."/>
            <person name="Detter J.C."/>
            <person name="Kyrpides N.C."/>
            <person name="Woyke T."/>
            <person name="Schaap P.J."/>
            <person name="Plugge C.M."/>
            <person name="Muyzer G."/>
            <person name="Kuever J."/>
            <person name="Pereira I.A."/>
            <person name="Parshina S.N."/>
            <person name="Bernier-Latmani R."/>
            <person name="Stams A.J."/>
            <person name="Klenk H.P."/>
        </authorList>
    </citation>
    <scope>NUCLEOTIDE SEQUENCE [LARGE SCALE GENOMIC DNA]</scope>
    <source>
        <strain evidence="6">ATCC 23193 / DSM 2154 / NCIB 8452 / DL</strain>
    </source>
</reference>
<dbReference type="InterPro" id="IPR010499">
    <property type="entry name" value="AraC_E-bd"/>
</dbReference>
<dbReference type="Pfam" id="PF06445">
    <property type="entry name" value="GyrI-like"/>
    <property type="match status" value="1"/>
</dbReference>
<dbReference type="Proteomes" id="UP000009234">
    <property type="component" value="Chromosome"/>
</dbReference>
<feature type="domain" description="HTH araC/xylS-type" evidence="4">
    <location>
        <begin position="8"/>
        <end position="106"/>
    </location>
</feature>
<dbReference type="InterPro" id="IPR050959">
    <property type="entry name" value="MarA-like"/>
</dbReference>
<name>F6DRW0_DESRL</name>
<dbReference type="RefSeq" id="WP_013842738.1">
    <property type="nucleotide sequence ID" value="NC_015589.1"/>
</dbReference>
<dbReference type="EMBL" id="CP002780">
    <property type="protein sequence ID" value="AEG60984.1"/>
    <property type="molecule type" value="Genomic_DNA"/>
</dbReference>
<dbReference type="InterPro" id="IPR009057">
    <property type="entry name" value="Homeodomain-like_sf"/>
</dbReference>
<dbReference type="InterPro" id="IPR011256">
    <property type="entry name" value="Reg_factor_effector_dom_sf"/>
</dbReference>
<keyword evidence="2" id="KW-0238">DNA-binding</keyword>
<keyword evidence="6" id="KW-1185">Reference proteome</keyword>
<gene>
    <name evidence="5" type="ordered locus">Desru_2766</name>
</gene>
<evidence type="ECO:0000259" key="4">
    <source>
        <dbReference type="PROSITE" id="PS01124"/>
    </source>
</evidence>
<dbReference type="InterPro" id="IPR020449">
    <property type="entry name" value="Tscrpt_reg_AraC-type_HTH"/>
</dbReference>
<keyword evidence="3" id="KW-0804">Transcription</keyword>
<dbReference type="PANTHER" id="PTHR47504:SF5">
    <property type="entry name" value="RIGHT ORIGIN-BINDING PROTEIN"/>
    <property type="match status" value="1"/>
</dbReference>
<dbReference type="eggNOG" id="COG2207">
    <property type="taxonomic scope" value="Bacteria"/>
</dbReference>
<organism evidence="5 6">
    <name type="scientific">Desulforamulus ruminis (strain ATCC 23193 / DSM 2154 / NCIMB 8452 / DL)</name>
    <name type="common">Desulfotomaculum ruminis</name>
    <dbReference type="NCBI Taxonomy" id="696281"/>
    <lineage>
        <taxon>Bacteria</taxon>
        <taxon>Bacillati</taxon>
        <taxon>Bacillota</taxon>
        <taxon>Clostridia</taxon>
        <taxon>Eubacteriales</taxon>
        <taxon>Peptococcaceae</taxon>
        <taxon>Desulforamulus</taxon>
    </lineage>
</organism>
<keyword evidence="1" id="KW-0805">Transcription regulation</keyword>
<dbReference type="GO" id="GO:0003700">
    <property type="term" value="F:DNA-binding transcription factor activity"/>
    <property type="evidence" value="ECO:0007669"/>
    <property type="project" value="InterPro"/>
</dbReference>
<dbReference type="PANTHER" id="PTHR47504">
    <property type="entry name" value="RIGHT ORIGIN-BINDING PROTEIN"/>
    <property type="match status" value="1"/>
</dbReference>
<dbReference type="SMART" id="SM00871">
    <property type="entry name" value="AraC_E_bind"/>
    <property type="match status" value="1"/>
</dbReference>
<dbReference type="PRINTS" id="PR00032">
    <property type="entry name" value="HTHARAC"/>
</dbReference>
<dbReference type="HOGENOM" id="CLU_000445_81_1_9"/>
<dbReference type="Pfam" id="PF12833">
    <property type="entry name" value="HTH_18"/>
    <property type="match status" value="1"/>
</dbReference>
<protein>
    <submittedName>
        <fullName evidence="5">Transcription activator effector binding protein</fullName>
    </submittedName>
</protein>